<evidence type="ECO:0000313" key="4">
    <source>
        <dbReference type="EMBL" id="CAF1096044.1"/>
    </source>
</evidence>
<organism evidence="4 5">
    <name type="scientific">Adineta ricciae</name>
    <name type="common">Rotifer</name>
    <dbReference type="NCBI Taxonomy" id="249248"/>
    <lineage>
        <taxon>Eukaryota</taxon>
        <taxon>Metazoa</taxon>
        <taxon>Spiralia</taxon>
        <taxon>Gnathifera</taxon>
        <taxon>Rotifera</taxon>
        <taxon>Eurotatoria</taxon>
        <taxon>Bdelloidea</taxon>
        <taxon>Adinetida</taxon>
        <taxon>Adinetidae</taxon>
        <taxon>Adineta</taxon>
    </lineage>
</organism>
<dbReference type="CDD" id="cd00081">
    <property type="entry name" value="Hint"/>
    <property type="match status" value="1"/>
</dbReference>
<gene>
    <name evidence="4" type="ORF">EDS130_LOCUS19741</name>
</gene>
<name>A0A814NSJ2_ADIRI</name>
<evidence type="ECO:0000259" key="3">
    <source>
        <dbReference type="SMART" id="SM00306"/>
    </source>
</evidence>
<dbReference type="AlphaFoldDB" id="A0A814NSJ2"/>
<dbReference type="InterPro" id="IPR001767">
    <property type="entry name" value="Hedgehog_Hint"/>
</dbReference>
<dbReference type="PANTHER" id="PTHR11889">
    <property type="entry name" value="HEDGEHOG"/>
    <property type="match status" value="1"/>
</dbReference>
<dbReference type="InterPro" id="IPR050387">
    <property type="entry name" value="Hedgehog_Signaling"/>
</dbReference>
<dbReference type="InterPro" id="IPR003587">
    <property type="entry name" value="Hint_dom_N"/>
</dbReference>
<dbReference type="SMART" id="SM00306">
    <property type="entry name" value="HintN"/>
    <property type="match status" value="1"/>
</dbReference>
<sequence length="874" mass="95671">MASPTGSETPFLAAVPGLIPTQVLPEEPNLIQAQFITNDPGVMQTHILVHDSALMHTQVLMQDPVFKHTQILLRDPNFIETQNLMEAEEFVGSESEEPALTAAQPSCLIAALISLVVFSVCLALIPSLTSLYLPDKSVPVVRSNLSAYSNPWSLRYLTNFTVPAGYATRRKRANSPYDKSSLGRAFSQAMSFPANTIVVVVCSLNIGSGRRRRQQDTQTTSANVYMDVIVDVVPPARCQYSVHCQSNFRDEIVNKFQETQTFSLSANLTTGEALPVALKLIYLIEQGVTTPAPNETPAATTSPTTLTTTTDTTTAYAANGTTTLPLGATTGASSTTTLSATTVSTVPGTTTSTTTTAATTPTTSTTTTAATTSTTTTTTTTTCYYGKDKVQLIDGTQRSIEHLHIGDRIWTLTPPAQTPIQDEIILIMHNGTNLPALFYVFTTVNGNQVRITERHFIPVYDNKEQQVKVIRASFVQPEHYLLMNNKTFQETQTFSLSANLTTGEALPVALKLIYLIEQGVTTPSSTEASTTTTESTTIYSTTVPISTTTVTLAPGATTGSTVTGATTTTAKATTTTKCYYGKDKVQLIDGTQRSIEHLHIGDRIWTLTPPAQTPIQDEIILIMHNGTNLPALFYVFTTVNGNQQVKVIRASFVQPEHYLLMNNKTVPIRTISTQTGVGFYAPLTLSGYLTVNGISTAVFSDWYETSFETIQRVFLPVRVYYQLSRWMFGSDYNPICLPYKKLAMLTTFLETQEFEEPTFPPKRSTYIIAGVICLLLFSISLVLIPSLTSLYLPDKSVPVVRSNLSTYSNPWSLRYLTNFTVPAGYATRRKRAYSPYDKSSLGRAFSQAMSFSANTIVVVVCDLNIGSGRRRRQQ</sequence>
<evidence type="ECO:0000256" key="2">
    <source>
        <dbReference type="SAM" id="Phobius"/>
    </source>
</evidence>
<reference evidence="4" key="1">
    <citation type="submission" date="2021-02" db="EMBL/GenBank/DDBJ databases">
        <authorList>
            <person name="Nowell W R."/>
        </authorList>
    </citation>
    <scope>NUCLEOTIDE SEQUENCE</scope>
</reference>
<dbReference type="SUPFAM" id="SSF51294">
    <property type="entry name" value="Hedgehog/intein (Hint) domain"/>
    <property type="match status" value="2"/>
</dbReference>
<dbReference type="PANTHER" id="PTHR11889:SF31">
    <property type="entry name" value="PROTEIN HEDGEHOG"/>
    <property type="match status" value="1"/>
</dbReference>
<keyword evidence="2" id="KW-0472">Membrane</keyword>
<dbReference type="Proteomes" id="UP000663852">
    <property type="component" value="Unassembled WGS sequence"/>
</dbReference>
<dbReference type="Pfam" id="PF01079">
    <property type="entry name" value="Hint"/>
    <property type="match status" value="2"/>
</dbReference>
<evidence type="ECO:0000256" key="1">
    <source>
        <dbReference type="SAM" id="MobiDB-lite"/>
    </source>
</evidence>
<keyword evidence="2" id="KW-1133">Transmembrane helix</keyword>
<protein>
    <recommendedName>
        <fullName evidence="3">Hint domain-containing protein</fullName>
    </recommendedName>
</protein>
<keyword evidence="2" id="KW-0812">Transmembrane</keyword>
<accession>A0A814NSJ2</accession>
<dbReference type="InterPro" id="IPR036844">
    <property type="entry name" value="Hint_dom_sf"/>
</dbReference>
<feature type="region of interest" description="Disordered" evidence="1">
    <location>
        <begin position="290"/>
        <end position="309"/>
    </location>
</feature>
<feature type="transmembrane region" description="Helical" evidence="2">
    <location>
        <begin position="766"/>
        <end position="792"/>
    </location>
</feature>
<proteinExistence type="predicted"/>
<dbReference type="GO" id="GO:0016540">
    <property type="term" value="P:protein autoprocessing"/>
    <property type="evidence" value="ECO:0007669"/>
    <property type="project" value="InterPro"/>
</dbReference>
<comment type="caution">
    <text evidence="4">The sequence shown here is derived from an EMBL/GenBank/DDBJ whole genome shotgun (WGS) entry which is preliminary data.</text>
</comment>
<feature type="transmembrane region" description="Helical" evidence="2">
    <location>
        <begin position="185"/>
        <end position="206"/>
    </location>
</feature>
<feature type="domain" description="Hint" evidence="3">
    <location>
        <begin position="381"/>
        <end position="485"/>
    </location>
</feature>
<feature type="region of interest" description="Disordered" evidence="1">
    <location>
        <begin position="343"/>
        <end position="368"/>
    </location>
</feature>
<dbReference type="EMBL" id="CAJNOJ010000095">
    <property type="protein sequence ID" value="CAF1096044.1"/>
    <property type="molecule type" value="Genomic_DNA"/>
</dbReference>
<evidence type="ECO:0000313" key="5">
    <source>
        <dbReference type="Proteomes" id="UP000663852"/>
    </source>
</evidence>
<dbReference type="Gene3D" id="2.170.16.10">
    <property type="entry name" value="Hedgehog/Intein (Hint) domain"/>
    <property type="match status" value="2"/>
</dbReference>
<feature type="transmembrane region" description="Helical" evidence="2">
    <location>
        <begin position="844"/>
        <end position="865"/>
    </location>
</feature>
<feature type="transmembrane region" description="Helical" evidence="2">
    <location>
        <begin position="108"/>
        <end position="133"/>
    </location>
</feature>